<comment type="caution">
    <text evidence="10">The sequence shown here is derived from an EMBL/GenBank/DDBJ whole genome shotgun (WGS) entry which is preliminary data.</text>
</comment>
<evidence type="ECO:0000256" key="7">
    <source>
        <dbReference type="SAM" id="MobiDB-lite"/>
    </source>
</evidence>
<name>A0ABU5SRD3_9CYAN</name>
<reference evidence="10 11" key="1">
    <citation type="submission" date="2023-12" db="EMBL/GenBank/DDBJ databases">
        <title>Baltic Sea Cyanobacteria.</title>
        <authorList>
            <person name="Delbaje E."/>
            <person name="Fewer D.P."/>
            <person name="Shishido T.K."/>
        </authorList>
    </citation>
    <scope>NUCLEOTIDE SEQUENCE [LARGE SCALE GENOMIC DNA]</scope>
    <source>
        <strain evidence="10 11">UHCC 0281</strain>
    </source>
</reference>
<accession>A0ABU5SRD3</accession>
<dbReference type="InterPro" id="IPR050739">
    <property type="entry name" value="MFP"/>
</dbReference>
<feature type="transmembrane region" description="Helical" evidence="8">
    <location>
        <begin position="31"/>
        <end position="53"/>
    </location>
</feature>
<evidence type="ECO:0000256" key="2">
    <source>
        <dbReference type="ARBA" id="ARBA00009477"/>
    </source>
</evidence>
<gene>
    <name evidence="10" type="ORF">VB739_00700</name>
</gene>
<keyword evidence="6" id="KW-0175">Coiled coil</keyword>
<keyword evidence="4 8" id="KW-1133">Transmembrane helix</keyword>
<feature type="domain" description="CusB-like barrel-sandwich hybrid" evidence="9">
    <location>
        <begin position="72"/>
        <end position="276"/>
    </location>
</feature>
<evidence type="ECO:0000256" key="6">
    <source>
        <dbReference type="SAM" id="Coils"/>
    </source>
</evidence>
<dbReference type="PANTHER" id="PTHR30386">
    <property type="entry name" value="MEMBRANE FUSION SUBUNIT OF EMRAB-TOLC MULTIDRUG EFFLUX PUMP"/>
    <property type="match status" value="1"/>
</dbReference>
<feature type="region of interest" description="Disordered" evidence="7">
    <location>
        <begin position="1"/>
        <end position="20"/>
    </location>
</feature>
<dbReference type="EMBL" id="JAYGHY010000002">
    <property type="protein sequence ID" value="MEA5441067.1"/>
    <property type="molecule type" value="Genomic_DNA"/>
</dbReference>
<proteinExistence type="inferred from homology"/>
<dbReference type="Gene3D" id="2.40.50.100">
    <property type="match status" value="1"/>
</dbReference>
<dbReference type="Pfam" id="PF25919">
    <property type="entry name" value="BSH_CusB"/>
    <property type="match status" value="1"/>
</dbReference>
<evidence type="ECO:0000256" key="4">
    <source>
        <dbReference type="ARBA" id="ARBA00022989"/>
    </source>
</evidence>
<comment type="subcellular location">
    <subcellularLocation>
        <location evidence="1">Membrane</location>
        <topology evidence="1">Single-pass membrane protein</topology>
    </subcellularLocation>
</comment>
<evidence type="ECO:0000256" key="3">
    <source>
        <dbReference type="ARBA" id="ARBA00022692"/>
    </source>
</evidence>
<keyword evidence="5 8" id="KW-0472">Membrane</keyword>
<evidence type="ECO:0000256" key="8">
    <source>
        <dbReference type="SAM" id="Phobius"/>
    </source>
</evidence>
<keyword evidence="3 8" id="KW-0812">Transmembrane</keyword>
<organism evidence="10 11">
    <name type="scientific">Cyanobium gracile UHCC 0281</name>
    <dbReference type="NCBI Taxonomy" id="3110309"/>
    <lineage>
        <taxon>Bacteria</taxon>
        <taxon>Bacillati</taxon>
        <taxon>Cyanobacteriota</taxon>
        <taxon>Cyanophyceae</taxon>
        <taxon>Synechococcales</taxon>
        <taxon>Prochlorococcaceae</taxon>
        <taxon>Cyanobium</taxon>
    </lineage>
</organism>
<evidence type="ECO:0000256" key="1">
    <source>
        <dbReference type="ARBA" id="ARBA00004167"/>
    </source>
</evidence>
<dbReference type="PANTHER" id="PTHR30386:SF26">
    <property type="entry name" value="TRANSPORT PROTEIN COMB"/>
    <property type="match status" value="1"/>
</dbReference>
<feature type="coiled-coil region" evidence="6">
    <location>
        <begin position="102"/>
        <end position="165"/>
    </location>
</feature>
<evidence type="ECO:0000256" key="5">
    <source>
        <dbReference type="ARBA" id="ARBA00023136"/>
    </source>
</evidence>
<dbReference type="RefSeq" id="WP_323355232.1">
    <property type="nucleotide sequence ID" value="NZ_JAYGHY010000002.1"/>
</dbReference>
<evidence type="ECO:0000259" key="9">
    <source>
        <dbReference type="Pfam" id="PF25919"/>
    </source>
</evidence>
<evidence type="ECO:0000313" key="11">
    <source>
        <dbReference type="Proteomes" id="UP001302329"/>
    </source>
</evidence>
<dbReference type="NCBIfam" id="TIGR03794">
    <property type="entry name" value="NHLM_micro_HlyD"/>
    <property type="match status" value="1"/>
</dbReference>
<protein>
    <submittedName>
        <fullName evidence="10">NHLP bacteriocin system secretion protein</fullName>
    </submittedName>
</protein>
<evidence type="ECO:0000313" key="10">
    <source>
        <dbReference type="EMBL" id="MEA5441067.1"/>
    </source>
</evidence>
<dbReference type="InterPro" id="IPR058790">
    <property type="entry name" value="BSH_CusB"/>
</dbReference>
<sequence>MATSAPPTGAAPPSRPVGGLRRRWRGLGDRGQVGACLVAMGGALGLWVLFWPVPTEVMGQGVLLYPNTAGLLDARAGGQVRHLRVTVGQEVRKGQVLMELYLPVLDRQLQQQRGNLAQLERDNRELDRRDALRLASEKLSVDTSLAKLAQDRRRYQELAATYAEKVRNLRWLSQREVVAPLASEVVAAEQGLTSTSVSLDAVRIQEKDLLTRYEQVKLDIQTQALQRRYQIDDLRRQIRVTEARLAYDGQVLADRDGTVLDLQVIQGQTVATGQRLGTLGRLAAPAAGAPLLRAVAYFAPADARRLPVGLPVEVVPLWDQRGRFGGIVGKVTQVLALPATEEDISTTIGNPQLARDLLKQGPVMRTEIELERDPSSRDGYRWTLSGGSGVFPVREGLTIAAHAYVEWRTPITYVLPGLRSLTGGYRNLRIDRLWDRPSLRQPGGLP</sequence>
<comment type="similarity">
    <text evidence="2">Belongs to the membrane fusion protein (MFP) (TC 8.A.1) family.</text>
</comment>
<dbReference type="Proteomes" id="UP001302329">
    <property type="component" value="Unassembled WGS sequence"/>
</dbReference>
<keyword evidence="11" id="KW-1185">Reference proteome</keyword>
<dbReference type="InterPro" id="IPR022275">
    <property type="entry name" value="NHPM_bacteriocin_SS_HylD"/>
</dbReference>